<comment type="caution">
    <text evidence="4">The sequence shown here is derived from an EMBL/GenBank/DDBJ whole genome shotgun (WGS) entry which is preliminary data.</text>
</comment>
<feature type="transmembrane region" description="Helical" evidence="2">
    <location>
        <begin position="52"/>
        <end position="74"/>
    </location>
</feature>
<feature type="transmembrane region" description="Helical" evidence="2">
    <location>
        <begin position="144"/>
        <end position="163"/>
    </location>
</feature>
<evidence type="ECO:0000313" key="5">
    <source>
        <dbReference type="Proteomes" id="UP000003672"/>
    </source>
</evidence>
<feature type="transmembrane region" description="Helical" evidence="2">
    <location>
        <begin position="327"/>
        <end position="348"/>
    </location>
</feature>
<protein>
    <submittedName>
        <fullName evidence="4">CAAX amino terminal protease family protein</fullName>
    </submittedName>
</protein>
<dbReference type="InterPro" id="IPR003675">
    <property type="entry name" value="Rce1/LyrA-like_dom"/>
</dbReference>
<evidence type="ECO:0000313" key="4">
    <source>
        <dbReference type="EMBL" id="EFJ69440.1"/>
    </source>
</evidence>
<feature type="transmembrane region" description="Helical" evidence="2">
    <location>
        <begin position="80"/>
        <end position="99"/>
    </location>
</feature>
<dbReference type="Proteomes" id="UP000003672">
    <property type="component" value="Unassembled WGS sequence"/>
</dbReference>
<dbReference type="AlphaFoldDB" id="A0AA86ZUG5"/>
<feature type="domain" description="CAAX prenyl protease 2/Lysostaphin resistance protein A-like" evidence="3">
    <location>
        <begin position="232"/>
        <end position="337"/>
    </location>
</feature>
<keyword evidence="2" id="KW-1133">Transmembrane helix</keyword>
<proteinExistence type="inferred from homology"/>
<evidence type="ECO:0000256" key="2">
    <source>
        <dbReference type="SAM" id="Phobius"/>
    </source>
</evidence>
<accession>A0AA86ZUG5</accession>
<dbReference type="RefSeq" id="WP_003649638.1">
    <property type="nucleotide sequence ID" value="NZ_CP040500.1"/>
</dbReference>
<feature type="transmembrane region" description="Helical" evidence="2">
    <location>
        <begin position="184"/>
        <end position="208"/>
    </location>
</feature>
<dbReference type="GO" id="GO:0080120">
    <property type="term" value="P:CAAX-box protein maturation"/>
    <property type="evidence" value="ECO:0007669"/>
    <property type="project" value="UniProtKB-ARBA"/>
</dbReference>
<keyword evidence="2" id="KW-0472">Membrane</keyword>
<organism evidence="4 5">
    <name type="scientific">Lactobacillus paragasseri JV-V03</name>
    <dbReference type="NCBI Taxonomy" id="525326"/>
    <lineage>
        <taxon>Bacteria</taxon>
        <taxon>Bacillati</taxon>
        <taxon>Bacillota</taxon>
        <taxon>Bacilli</taxon>
        <taxon>Lactobacillales</taxon>
        <taxon>Lactobacillaceae</taxon>
        <taxon>Lactobacillus</taxon>
    </lineage>
</organism>
<sequence length="394" mass="45500">MTDKKMLKIQFYLNIILAVVLLFKYNDVYFWGYLIILVLTLLLSKNAKAFKLLSIIFFPIIFVDQFTFLINLLIKLLPHFITIIYFLYFIGALTLIVPVTKESYAKIKTPIFRLLASSWLTVSVLATNVVVLKNIEHDTFLYGFNNSAITNGLVVFVYMYCVIKSWGYRFYFNLPFNFSNKKNIIMLILTASLSIWIILFSAFNFMAINWSEVFWNWNFSLINPLDSKKVKNVWELLFFSARAGIAEESERYINLLLLLIIFKSRKLRVEWSILGSSFIFALSHILNVFSAPPYQMKPDQVVHQVVNAFGIGCFLAVLFLYSGKLWLTMLIHTFADIVALSITSIGMIGETLLDPFTQTFIDLSSWLILAAILFLFNKQTVKHTATILTKNKNI</sequence>
<gene>
    <name evidence="4" type="ORF">HMPREF0514_11510</name>
</gene>
<name>A0AA86ZUG5_9LACO</name>
<feature type="transmembrane region" description="Helical" evidence="2">
    <location>
        <begin position="360"/>
        <end position="376"/>
    </location>
</feature>
<evidence type="ECO:0000259" key="3">
    <source>
        <dbReference type="Pfam" id="PF02517"/>
    </source>
</evidence>
<evidence type="ECO:0000256" key="1">
    <source>
        <dbReference type="ARBA" id="ARBA00009067"/>
    </source>
</evidence>
<keyword evidence="2" id="KW-0812">Transmembrane</keyword>
<keyword evidence="4" id="KW-0645">Protease</keyword>
<dbReference type="GO" id="GO:0004175">
    <property type="term" value="F:endopeptidase activity"/>
    <property type="evidence" value="ECO:0007669"/>
    <property type="project" value="UniProtKB-ARBA"/>
</dbReference>
<comment type="similarity">
    <text evidence="1">Belongs to the UPF0177 family.</text>
</comment>
<dbReference type="Pfam" id="PF02517">
    <property type="entry name" value="Rce1-like"/>
    <property type="match status" value="1"/>
</dbReference>
<reference evidence="4 5" key="1">
    <citation type="submission" date="2010-06" db="EMBL/GenBank/DDBJ databases">
        <authorList>
            <person name="Muzny D."/>
            <person name="Qin X."/>
            <person name="Buhay C."/>
            <person name="Dugan-Rocha S."/>
            <person name="Ding Y."/>
            <person name="Chen G."/>
            <person name="Hawes A."/>
            <person name="Holder M."/>
            <person name="Jhangiani S."/>
            <person name="Johnson A."/>
            <person name="Khan Z."/>
            <person name="Li Z."/>
            <person name="Liu W."/>
            <person name="Liu X."/>
            <person name="Perez L."/>
            <person name="Shen H."/>
            <person name="Wang Q."/>
            <person name="Watt J."/>
            <person name="Xi L."/>
            <person name="Xin Y."/>
            <person name="Zhou J."/>
            <person name="Deng J."/>
            <person name="Jiang H."/>
            <person name="Liu Y."/>
            <person name="Qu J."/>
            <person name="Song X.-Z."/>
            <person name="Zhang L."/>
            <person name="Villasana D."/>
            <person name="Johnson A."/>
            <person name="Liu J."/>
            <person name="Liyanage D."/>
            <person name="Lorensuhewa L."/>
            <person name="Robinson T."/>
            <person name="Song A."/>
            <person name="Song B.-B."/>
            <person name="Dinh H."/>
            <person name="Thornton R."/>
            <person name="Coyle M."/>
            <person name="Francisco L."/>
            <person name="Jackson L."/>
            <person name="Javaid M."/>
            <person name="Korchina V."/>
            <person name="Kovar C."/>
            <person name="Mata R."/>
            <person name="Mathew T."/>
            <person name="Ngo R."/>
            <person name="Nguyen L."/>
            <person name="Nguyen N."/>
            <person name="Okwuonu G."/>
            <person name="Ongeri F."/>
            <person name="Pham C."/>
            <person name="Simmons D."/>
            <person name="Wilczek-Boney K."/>
            <person name="Hale W."/>
            <person name="Jakkamsetti A."/>
            <person name="Pham P."/>
            <person name="Ruth R."/>
            <person name="San Lucas F."/>
            <person name="Warren J."/>
            <person name="Zhang J."/>
            <person name="Zhao Z."/>
            <person name="Zhou C."/>
            <person name="Zhu D."/>
            <person name="Lee S."/>
            <person name="Bess C."/>
            <person name="Blankenburg K."/>
            <person name="Forbes L."/>
            <person name="Fu Q."/>
            <person name="Gubbala S."/>
            <person name="Hirani K."/>
            <person name="Jayaseelan J.C."/>
            <person name="Lara F."/>
            <person name="Munidasa M."/>
            <person name="Palculict T."/>
            <person name="Patil S."/>
            <person name="Pu L.-L."/>
            <person name="Saada N."/>
            <person name="Tang L."/>
            <person name="Weissenberger G."/>
            <person name="Zhu Y."/>
            <person name="Hemphill L."/>
            <person name="Shang Y."/>
            <person name="Youmans B."/>
            <person name="Ayvaz T."/>
            <person name="Ross M."/>
            <person name="Santibanez J."/>
            <person name="Aqrawi P."/>
            <person name="Gross S."/>
            <person name="Joshi V."/>
            <person name="Fowler G."/>
            <person name="Nazareth L."/>
            <person name="Reid J."/>
            <person name="Worley K."/>
            <person name="Petrosino J."/>
            <person name="Highlander S."/>
            <person name="Gibbs R."/>
        </authorList>
    </citation>
    <scope>NUCLEOTIDE SEQUENCE [LARGE SCALE GENOMIC DNA]</scope>
    <source>
        <strain evidence="4 5">JV-V03</strain>
    </source>
</reference>
<feature type="transmembrane region" description="Helical" evidence="2">
    <location>
        <begin position="111"/>
        <end position="132"/>
    </location>
</feature>
<feature type="transmembrane region" description="Helical" evidence="2">
    <location>
        <begin position="271"/>
        <end position="289"/>
    </location>
</feature>
<keyword evidence="4" id="KW-0378">Hydrolase</keyword>
<dbReference type="EMBL" id="ACGO02000002">
    <property type="protein sequence ID" value="EFJ69440.1"/>
    <property type="molecule type" value="Genomic_DNA"/>
</dbReference>
<feature type="transmembrane region" description="Helical" evidence="2">
    <location>
        <begin position="301"/>
        <end position="321"/>
    </location>
</feature>
<feature type="transmembrane region" description="Helical" evidence="2">
    <location>
        <begin position="29"/>
        <end position="45"/>
    </location>
</feature>
<dbReference type="GO" id="GO:0006508">
    <property type="term" value="P:proteolysis"/>
    <property type="evidence" value="ECO:0007669"/>
    <property type="project" value="UniProtKB-KW"/>
</dbReference>